<evidence type="ECO:0000256" key="1">
    <source>
        <dbReference type="SAM" id="MobiDB-lite"/>
    </source>
</evidence>
<sequence>MSKQWREADQAVESDRSSGGVRWIAGGGTSGVDLMEQVTERARWKSLEQTTEKVNRLSDRDPAFEVSVNGGMKVSGIKPNSRAEFTKILYEFKLWLSSLTEDKKACRNNQVNSYKMLLNLIISPTSQSLMILGHFTEKLLHRKAEAFLSNDYYESHLAWMDLASFEAFIEMIKPQLI</sequence>
<dbReference type="Proteomes" id="UP000886595">
    <property type="component" value="Unassembled WGS sequence"/>
</dbReference>
<feature type="region of interest" description="Disordered" evidence="1">
    <location>
        <begin position="1"/>
        <end position="20"/>
    </location>
</feature>
<feature type="compositionally biased region" description="Basic and acidic residues" evidence="1">
    <location>
        <begin position="1"/>
        <end position="16"/>
    </location>
</feature>
<accession>A0A8X7PV43</accession>
<dbReference type="EMBL" id="JAAMPC010000015">
    <property type="protein sequence ID" value="KAG2257618.1"/>
    <property type="molecule type" value="Genomic_DNA"/>
</dbReference>
<proteinExistence type="predicted"/>
<evidence type="ECO:0000313" key="2">
    <source>
        <dbReference type="EMBL" id="KAG2257618.1"/>
    </source>
</evidence>
<gene>
    <name evidence="2" type="ORF">Bca52824_076912</name>
</gene>
<comment type="caution">
    <text evidence="2">The sequence shown here is derived from an EMBL/GenBank/DDBJ whole genome shotgun (WGS) entry which is preliminary data.</text>
</comment>
<protein>
    <submittedName>
        <fullName evidence="2">Uncharacterized protein</fullName>
    </submittedName>
</protein>
<keyword evidence="3" id="KW-1185">Reference proteome</keyword>
<dbReference type="OrthoDB" id="10559830at2759"/>
<organism evidence="2 3">
    <name type="scientific">Brassica carinata</name>
    <name type="common">Ethiopian mustard</name>
    <name type="synonym">Abyssinian cabbage</name>
    <dbReference type="NCBI Taxonomy" id="52824"/>
    <lineage>
        <taxon>Eukaryota</taxon>
        <taxon>Viridiplantae</taxon>
        <taxon>Streptophyta</taxon>
        <taxon>Embryophyta</taxon>
        <taxon>Tracheophyta</taxon>
        <taxon>Spermatophyta</taxon>
        <taxon>Magnoliopsida</taxon>
        <taxon>eudicotyledons</taxon>
        <taxon>Gunneridae</taxon>
        <taxon>Pentapetalae</taxon>
        <taxon>rosids</taxon>
        <taxon>malvids</taxon>
        <taxon>Brassicales</taxon>
        <taxon>Brassicaceae</taxon>
        <taxon>Brassiceae</taxon>
        <taxon>Brassica</taxon>
    </lineage>
</organism>
<reference evidence="2 3" key="1">
    <citation type="submission" date="2020-02" db="EMBL/GenBank/DDBJ databases">
        <authorList>
            <person name="Ma Q."/>
            <person name="Huang Y."/>
            <person name="Song X."/>
            <person name="Pei D."/>
        </authorList>
    </citation>
    <scope>NUCLEOTIDE SEQUENCE [LARGE SCALE GENOMIC DNA]</scope>
    <source>
        <strain evidence="2">Sxm20200214</strain>
        <tissue evidence="2">Leaf</tissue>
    </source>
</reference>
<dbReference type="AlphaFoldDB" id="A0A8X7PV43"/>
<evidence type="ECO:0000313" key="3">
    <source>
        <dbReference type="Proteomes" id="UP000886595"/>
    </source>
</evidence>
<name>A0A8X7PV43_BRACI</name>